<dbReference type="AlphaFoldDB" id="A0A1C6S9G0"/>
<keyword evidence="3" id="KW-0670">Pyruvate</keyword>
<dbReference type="GO" id="GO:0016853">
    <property type="term" value="F:isomerase activity"/>
    <property type="evidence" value="ECO:0007669"/>
    <property type="project" value="UniProtKB-KW"/>
</dbReference>
<gene>
    <name evidence="3" type="ORF">GA0070616_3246</name>
</gene>
<accession>A0A1C6S9G0</accession>
<evidence type="ECO:0000313" key="4">
    <source>
        <dbReference type="Proteomes" id="UP000199699"/>
    </source>
</evidence>
<dbReference type="InterPro" id="IPR024344">
    <property type="entry name" value="MDMPI_metal-binding"/>
</dbReference>
<keyword evidence="4" id="KW-1185">Reference proteome</keyword>
<dbReference type="STRING" id="145857.GA0070616_3246"/>
<dbReference type="SUPFAM" id="SSF109854">
    <property type="entry name" value="DinB/YfiT-like putative metalloenzymes"/>
    <property type="match status" value="1"/>
</dbReference>
<dbReference type="GO" id="GO:0046872">
    <property type="term" value="F:metal ion binding"/>
    <property type="evidence" value="ECO:0007669"/>
    <property type="project" value="InterPro"/>
</dbReference>
<evidence type="ECO:0000259" key="2">
    <source>
        <dbReference type="Pfam" id="PF14206"/>
    </source>
</evidence>
<reference evidence="3 4" key="1">
    <citation type="submission" date="2016-06" db="EMBL/GenBank/DDBJ databases">
        <authorList>
            <person name="Kjaerup R.B."/>
            <person name="Dalgaard T.S."/>
            <person name="Juul-Madsen H.R."/>
        </authorList>
    </citation>
    <scope>NUCLEOTIDE SEQUENCE [LARGE SCALE GENOMIC DNA]</scope>
    <source>
        <strain evidence="3 4">DSM 43818</strain>
    </source>
</reference>
<sequence length="338" mass="37069">MMGEVLEPLSAHDWSVAAGTLDWTCRETLAHIGHDLLAYAAQVAGRVQDAYLPLDLVIRDDAPVSDVLLAVEACGGLLVAALRAAGPDTRAWHFGSCDVSGFAALGVAEVVLHTYDITRGLKVNWWPPAKFSTRILARLAPDATTQQRQKTGKREHASHVLLRHTGRLGDVGPWQWRIMPDKQRVATENAGADGARRTHSVADPNVRERLAVIHKPTEDSPVQRDPVATRAMSADDDDLGRRRVDWLYQYTSLKNVIAAVRDVPYTCPCCGHATLSERGSYEICDECSWEDDGQDNHDSAVVRGGPNGSLSLDEARVQYIRKGRGRTPQPHLPPSEPT</sequence>
<dbReference type="EMBL" id="FMHT01000003">
    <property type="protein sequence ID" value="SCL26137.1"/>
    <property type="molecule type" value="Genomic_DNA"/>
</dbReference>
<dbReference type="Pfam" id="PF11716">
    <property type="entry name" value="MDMPI_N"/>
    <property type="match status" value="1"/>
</dbReference>
<dbReference type="InterPro" id="IPR034660">
    <property type="entry name" value="DinB/YfiT-like"/>
</dbReference>
<evidence type="ECO:0000259" key="1">
    <source>
        <dbReference type="Pfam" id="PF11716"/>
    </source>
</evidence>
<protein>
    <submittedName>
        <fullName evidence="3">Mycothiol maleylpyruvate isomerase N-terminal domain-containing protein</fullName>
    </submittedName>
</protein>
<dbReference type="Proteomes" id="UP000199699">
    <property type="component" value="Unassembled WGS sequence"/>
</dbReference>
<feature type="domain" description="Mycothiol-dependent maleylpyruvate isomerase metal-binding" evidence="1">
    <location>
        <begin position="4"/>
        <end position="117"/>
    </location>
</feature>
<dbReference type="Pfam" id="PF14206">
    <property type="entry name" value="Cys_rich_CPCC"/>
    <property type="match status" value="1"/>
</dbReference>
<evidence type="ECO:0000313" key="3">
    <source>
        <dbReference type="EMBL" id="SCL26137.1"/>
    </source>
</evidence>
<dbReference type="InterPro" id="IPR025983">
    <property type="entry name" value="Cys_rich_CPCC"/>
</dbReference>
<feature type="domain" description="Cysteine-rich CPCC" evidence="2">
    <location>
        <begin position="265"/>
        <end position="323"/>
    </location>
</feature>
<name>A0A1C6S9G0_9ACTN</name>
<proteinExistence type="predicted"/>
<keyword evidence="3" id="KW-0413">Isomerase</keyword>
<organism evidence="3 4">
    <name type="scientific">Micromonospora nigra</name>
    <dbReference type="NCBI Taxonomy" id="145857"/>
    <lineage>
        <taxon>Bacteria</taxon>
        <taxon>Bacillati</taxon>
        <taxon>Actinomycetota</taxon>
        <taxon>Actinomycetes</taxon>
        <taxon>Micromonosporales</taxon>
        <taxon>Micromonosporaceae</taxon>
        <taxon>Micromonospora</taxon>
    </lineage>
</organism>